<comment type="similarity">
    <text evidence="2 4">Belongs to the bacterial solute-binding protein 3 family.</text>
</comment>
<dbReference type="GO" id="GO:0030313">
    <property type="term" value="C:cell envelope"/>
    <property type="evidence" value="ECO:0007669"/>
    <property type="project" value="UniProtKB-SubCell"/>
</dbReference>
<protein>
    <submittedName>
        <fullName evidence="7">Amino acid ABC transporter</fullName>
    </submittedName>
</protein>
<keyword evidence="8" id="KW-1185">Reference proteome</keyword>
<dbReference type="PANTHER" id="PTHR35936:SF19">
    <property type="entry name" value="AMINO-ACID-BINDING PROTEIN YXEM-RELATED"/>
    <property type="match status" value="1"/>
</dbReference>
<comment type="subcellular location">
    <subcellularLocation>
        <location evidence="1">Cell envelope</location>
    </subcellularLocation>
</comment>
<reference evidence="7 8" key="1">
    <citation type="submission" date="2017-11" db="EMBL/GenBank/DDBJ databases">
        <title>Revised Sequence and Annotation of the Rhodobaca barguzinensis strain alga05 Genome.</title>
        <authorList>
            <person name="Kopejtka K."/>
            <person name="Tomasch J.M."/>
            <person name="Bunk B."/>
            <person name="Koblizek M."/>
        </authorList>
    </citation>
    <scope>NUCLEOTIDE SEQUENCE [LARGE SCALE GENOMIC DNA]</scope>
    <source>
        <strain evidence="8">alga05</strain>
    </source>
</reference>
<proteinExistence type="inferred from homology"/>
<feature type="signal peptide" evidence="5">
    <location>
        <begin position="1"/>
        <end position="20"/>
    </location>
</feature>
<evidence type="ECO:0000313" key="7">
    <source>
        <dbReference type="EMBL" id="ATX66926.1"/>
    </source>
</evidence>
<evidence type="ECO:0000313" key="8">
    <source>
        <dbReference type="Proteomes" id="UP000228948"/>
    </source>
</evidence>
<dbReference type="InterPro" id="IPR001638">
    <property type="entry name" value="Solute-binding_3/MltF_N"/>
</dbReference>
<gene>
    <name evidence="7" type="ORF">BG454_14755</name>
</gene>
<sequence length="243" mass="25905">MKKTALTLAAFAVMASGAMAQDVVRIGTEGAYPPWNFINDNNEVVGFEIDLGNEICARAELTCEWVLNDWDTIIPNLVAGNYDVIMAGMSITEARSQVISFTTNYLPSDPSAYMGLAGTDASVIDNGVIAVQSNTVQAGVVADGTADGLEFPTPDETISAVRNGEADAVLADKAFLTPYVEDSNGELEFIGDDFYPGAGTGAGIRQSDDELRETFTNIIEEMKADGSINAMIEEWFGDGIAKF</sequence>
<dbReference type="AlphaFoldDB" id="A0A2K8KD76"/>
<dbReference type="PROSITE" id="PS01039">
    <property type="entry name" value="SBP_BACTERIAL_3"/>
    <property type="match status" value="1"/>
</dbReference>
<dbReference type="PANTHER" id="PTHR35936">
    <property type="entry name" value="MEMBRANE-BOUND LYTIC MUREIN TRANSGLYCOSYLASE F"/>
    <property type="match status" value="1"/>
</dbReference>
<dbReference type="OrthoDB" id="9807134at2"/>
<dbReference type="Proteomes" id="UP000228948">
    <property type="component" value="Chromosome"/>
</dbReference>
<evidence type="ECO:0000256" key="5">
    <source>
        <dbReference type="SAM" id="SignalP"/>
    </source>
</evidence>
<evidence type="ECO:0000256" key="4">
    <source>
        <dbReference type="RuleBase" id="RU003744"/>
    </source>
</evidence>
<evidence type="ECO:0000256" key="1">
    <source>
        <dbReference type="ARBA" id="ARBA00004196"/>
    </source>
</evidence>
<dbReference type="SUPFAM" id="SSF53850">
    <property type="entry name" value="Periplasmic binding protein-like II"/>
    <property type="match status" value="1"/>
</dbReference>
<evidence type="ECO:0000256" key="3">
    <source>
        <dbReference type="ARBA" id="ARBA00022729"/>
    </source>
</evidence>
<dbReference type="EMBL" id="CP024899">
    <property type="protein sequence ID" value="ATX66926.1"/>
    <property type="molecule type" value="Genomic_DNA"/>
</dbReference>
<keyword evidence="3 5" id="KW-0732">Signal</keyword>
<feature type="domain" description="Solute-binding protein family 3/N-terminal" evidence="6">
    <location>
        <begin position="23"/>
        <end position="239"/>
    </location>
</feature>
<evidence type="ECO:0000256" key="2">
    <source>
        <dbReference type="ARBA" id="ARBA00010333"/>
    </source>
</evidence>
<feature type="chain" id="PRO_5014914144" evidence="5">
    <location>
        <begin position="21"/>
        <end position="243"/>
    </location>
</feature>
<dbReference type="Pfam" id="PF00497">
    <property type="entry name" value="SBP_bac_3"/>
    <property type="match status" value="1"/>
</dbReference>
<evidence type="ECO:0000259" key="6">
    <source>
        <dbReference type="SMART" id="SM00062"/>
    </source>
</evidence>
<dbReference type="RefSeq" id="WP_071481387.1">
    <property type="nucleotide sequence ID" value="NZ_CP024899.1"/>
</dbReference>
<accession>A0A2K8KD76</accession>
<dbReference type="STRING" id="441209.GCA_001870665_02734"/>
<organism evidence="7 8">
    <name type="scientific">Roseinatronobacter bogoriensis subsp. barguzinensis</name>
    <dbReference type="NCBI Taxonomy" id="441209"/>
    <lineage>
        <taxon>Bacteria</taxon>
        <taxon>Pseudomonadati</taxon>
        <taxon>Pseudomonadota</taxon>
        <taxon>Alphaproteobacteria</taxon>
        <taxon>Rhodobacterales</taxon>
        <taxon>Paracoccaceae</taxon>
        <taxon>Roseinatronobacter</taxon>
    </lineage>
</organism>
<dbReference type="Gene3D" id="3.40.190.10">
    <property type="entry name" value="Periplasmic binding protein-like II"/>
    <property type="match status" value="2"/>
</dbReference>
<name>A0A2K8KD76_9RHOB</name>
<dbReference type="KEGG" id="rbg:BG454_14755"/>
<dbReference type="InterPro" id="IPR018313">
    <property type="entry name" value="SBP_3_CS"/>
</dbReference>
<dbReference type="SMART" id="SM00062">
    <property type="entry name" value="PBPb"/>
    <property type="match status" value="1"/>
</dbReference>